<protein>
    <submittedName>
        <fullName evidence="1">Uncharacterized protein</fullName>
    </submittedName>
</protein>
<reference evidence="1 2" key="1">
    <citation type="journal article" date="2022" name="Hortic Res">
        <title>A haplotype resolved chromosomal level avocado genome allows analysis of novel avocado genes.</title>
        <authorList>
            <person name="Nath O."/>
            <person name="Fletcher S.J."/>
            <person name="Hayward A."/>
            <person name="Shaw L.M."/>
            <person name="Masouleh A.K."/>
            <person name="Furtado A."/>
            <person name="Henry R.J."/>
            <person name="Mitter N."/>
        </authorList>
    </citation>
    <scope>NUCLEOTIDE SEQUENCE [LARGE SCALE GENOMIC DNA]</scope>
    <source>
        <strain evidence="2">cv. Hass</strain>
    </source>
</reference>
<sequence length="614" mass="67627">MGALLRVDERGEMEEGRHERDLERRDGGRRRRRYGEEIRDNGVRLEAMARFRIASFCSRRKNFLWNQNSPILRSSSTIDLSDHLKTGASSPEHENFPQKQSLSRSDPALNMPFSFLFFRNCYIHLLLFSLLVALVFISASAASNCSRSCGTSKKLVPYPFGFSDGCKIRLNCINGSAFEIGDHLVRNVTPDNIVVDLPAKCNRAIHTIQNLWSTNYALTWKNGFLLSDCNSSDPDCVMPTNLLEQKLGLGNCSRNSKNFSCFSKEGDGLMRYADVNRSGCRFLFSSYALDSSKKPLVSLDFQTVELDWWLEGRCSGATCAPNAVCTNVTSTTSGATGHRCRCADGFEGDGFRDGDGCRKASFNCNPSKYMSGHCGGNNRVGVLIGGIIAGASLMAGIAVLCYFVRRRATSLRTRKSARRLLSEATGTCTVPYFPFGVVLVEIITALKVVDFSRVQSEVNLAALAIDKIGKGCLDDIIDPFLEPHQDAWTLSSIHKVAELAFRCLAFHRDMRPSMMEVAAELEQIRCSGWAQIEDNIFLGSSASSCSSLSNGSENSRATTKKASIGSRRLMVPQRSECTILMEEVTGSSPVSVQDPWFSEQSSPSSNSLLGNVVQ</sequence>
<comment type="caution">
    <text evidence="1">The sequence shown here is derived from an EMBL/GenBank/DDBJ whole genome shotgun (WGS) entry which is preliminary data.</text>
</comment>
<keyword evidence="2" id="KW-1185">Reference proteome</keyword>
<organism evidence="1 2">
    <name type="scientific">Persea americana</name>
    <name type="common">Avocado</name>
    <dbReference type="NCBI Taxonomy" id="3435"/>
    <lineage>
        <taxon>Eukaryota</taxon>
        <taxon>Viridiplantae</taxon>
        <taxon>Streptophyta</taxon>
        <taxon>Embryophyta</taxon>
        <taxon>Tracheophyta</taxon>
        <taxon>Spermatophyta</taxon>
        <taxon>Magnoliopsida</taxon>
        <taxon>Magnoliidae</taxon>
        <taxon>Laurales</taxon>
        <taxon>Lauraceae</taxon>
        <taxon>Persea</taxon>
    </lineage>
</organism>
<gene>
    <name evidence="1" type="ORF">MRB53_007424</name>
</gene>
<name>A0ACC2MJ52_PERAE</name>
<accession>A0ACC2MJ52</accession>
<evidence type="ECO:0000313" key="1">
    <source>
        <dbReference type="EMBL" id="KAJ8645676.1"/>
    </source>
</evidence>
<evidence type="ECO:0000313" key="2">
    <source>
        <dbReference type="Proteomes" id="UP001234297"/>
    </source>
</evidence>
<proteinExistence type="predicted"/>
<dbReference type="Proteomes" id="UP001234297">
    <property type="component" value="Chromosome 2"/>
</dbReference>
<dbReference type="EMBL" id="CM056810">
    <property type="protein sequence ID" value="KAJ8645676.1"/>
    <property type="molecule type" value="Genomic_DNA"/>
</dbReference>